<dbReference type="InterPro" id="IPR001453">
    <property type="entry name" value="MoaB/Mog_dom"/>
</dbReference>
<reference evidence="6" key="1">
    <citation type="submission" date="2024-02" db="UniProtKB">
        <authorList>
            <consortium name="WormBaseParasite"/>
        </authorList>
    </citation>
    <scope>IDENTIFICATION</scope>
</reference>
<comment type="similarity">
    <text evidence="2">In the N-terminal section; belongs to the MoaB/Mog family.</text>
</comment>
<dbReference type="PANTHER" id="PTHR43764:SF1">
    <property type="entry name" value="MOLYBDOPTERIN MOLYBDOTRANSFERASE"/>
    <property type="match status" value="1"/>
</dbReference>
<comment type="pathway">
    <text evidence="1">Cofactor biosynthesis; molybdopterin biosynthesis.</text>
</comment>
<keyword evidence="5" id="KW-1185">Reference proteome</keyword>
<evidence type="ECO:0000256" key="3">
    <source>
        <dbReference type="ARBA" id="ARBA00023150"/>
    </source>
</evidence>
<dbReference type="InterPro" id="IPR014001">
    <property type="entry name" value="Helicase_ATP-bd"/>
</dbReference>
<sequence>MLPLAKTFDECGFEKELIDYLNSIGFKQPIGLQQQLLPLMVQQNYDIILNGGPKSGKTIGYLLPIINQILKNNKKNNKSALEKTPIGIILMNRPSLIQSVTEQLNLLCQGLNISIISKHKKNLPANLSHGVDIIITKVEILRQSMICLGPAVSGIKYIVVDQANLFSKGDGKCALKEVYNYIQHFGNTEFKSVFSSLDFRNEEHNLVYSFFGSNFKIISDFFGSINRNDFKNNSPSKINNIKLPKMNHSNVMNIFNDTENKKIIYSIPMEYITINIFDSFKVISKIVHKLFNDNSLINIVIFTPTSHVGQYLNYLLTKTHNKVIYISESLNYDNLNLNNNYETSTETIFIIGDDVKNKTNYIVDNIIFIHQQIPPTRTIYERRISIFNNSFNNLIKSIIIDSHDKIINFRSLIIKYIISFAIDNYFHIKIPIMNHQKCETTLNLKKNNGGWKAIVVVASDSCSVGSNEEKSGKKTSELISKKLGCTFNNIPEVVVLSDDKDELVNKMISLVDVEKYDLILTVGGTGWSPRDNTPEATKLIIDKECNGLSQALINKSLEKTNMAALTRLTCGIRKHSLIVNLPGKLKAVEECFEVLEDVLKHGMDVLKNDLIAVDNLHGPR</sequence>
<name>A0AAF5DHQ0_STRER</name>
<dbReference type="InterPro" id="IPR011545">
    <property type="entry name" value="DEAD/DEAH_box_helicase_dom"/>
</dbReference>
<keyword evidence="3" id="KW-0501">Molybdenum cofactor biosynthesis</keyword>
<dbReference type="Gene3D" id="3.40.50.300">
    <property type="entry name" value="P-loop containing nucleotide triphosphate hydrolases"/>
    <property type="match status" value="1"/>
</dbReference>
<dbReference type="Pfam" id="PF00994">
    <property type="entry name" value="MoCF_biosynth"/>
    <property type="match status" value="1"/>
</dbReference>
<dbReference type="GO" id="GO:0005524">
    <property type="term" value="F:ATP binding"/>
    <property type="evidence" value="ECO:0007669"/>
    <property type="project" value="InterPro"/>
</dbReference>
<dbReference type="Proteomes" id="UP000035681">
    <property type="component" value="Unplaced"/>
</dbReference>
<protein>
    <submittedName>
        <fullName evidence="6">ATP-dependent RNA helicase</fullName>
    </submittedName>
</protein>
<dbReference type="SUPFAM" id="SSF52540">
    <property type="entry name" value="P-loop containing nucleoside triphosphate hydrolases"/>
    <property type="match status" value="1"/>
</dbReference>
<organism evidence="5 6">
    <name type="scientific">Strongyloides stercoralis</name>
    <name type="common">Threadworm</name>
    <dbReference type="NCBI Taxonomy" id="6248"/>
    <lineage>
        <taxon>Eukaryota</taxon>
        <taxon>Metazoa</taxon>
        <taxon>Ecdysozoa</taxon>
        <taxon>Nematoda</taxon>
        <taxon>Chromadorea</taxon>
        <taxon>Rhabditida</taxon>
        <taxon>Tylenchina</taxon>
        <taxon>Panagrolaimomorpha</taxon>
        <taxon>Strongyloidoidea</taxon>
        <taxon>Strongyloididae</taxon>
        <taxon>Strongyloides</taxon>
    </lineage>
</organism>
<dbReference type="CDD" id="cd00886">
    <property type="entry name" value="MogA_MoaB"/>
    <property type="match status" value="1"/>
</dbReference>
<dbReference type="AlphaFoldDB" id="A0AAF5DHQ0"/>
<dbReference type="InterPro" id="IPR051920">
    <property type="entry name" value="MPT_Adenylyltrnsfr/MoaC-Rel"/>
</dbReference>
<dbReference type="Gene3D" id="3.40.980.10">
    <property type="entry name" value="MoaB/Mog-like domain"/>
    <property type="match status" value="1"/>
</dbReference>
<dbReference type="WBParaSite" id="TCONS_00012332.p1">
    <property type="protein sequence ID" value="TCONS_00012332.p1"/>
    <property type="gene ID" value="XLOC_007961"/>
</dbReference>
<feature type="domain" description="Helicase ATP-binding" evidence="4">
    <location>
        <begin position="38"/>
        <end position="163"/>
    </location>
</feature>
<dbReference type="PANTHER" id="PTHR43764">
    <property type="entry name" value="MOLYBDENUM COFACTOR BIOSYNTHESIS"/>
    <property type="match status" value="1"/>
</dbReference>
<dbReference type="PROSITE" id="PS51192">
    <property type="entry name" value="HELICASE_ATP_BIND_1"/>
    <property type="match status" value="1"/>
</dbReference>
<dbReference type="SUPFAM" id="SSF53218">
    <property type="entry name" value="Molybdenum cofactor biosynthesis proteins"/>
    <property type="match status" value="1"/>
</dbReference>
<accession>A0AAF5DHQ0</accession>
<evidence type="ECO:0000256" key="1">
    <source>
        <dbReference type="ARBA" id="ARBA00005046"/>
    </source>
</evidence>
<dbReference type="InterPro" id="IPR027417">
    <property type="entry name" value="P-loop_NTPase"/>
</dbReference>
<evidence type="ECO:0000259" key="4">
    <source>
        <dbReference type="PROSITE" id="PS51192"/>
    </source>
</evidence>
<evidence type="ECO:0000313" key="6">
    <source>
        <dbReference type="WBParaSite" id="TCONS_00012332.p1"/>
    </source>
</evidence>
<proteinExistence type="inferred from homology"/>
<dbReference type="InterPro" id="IPR036425">
    <property type="entry name" value="MoaB/Mog-like_dom_sf"/>
</dbReference>
<dbReference type="SMART" id="SM00852">
    <property type="entry name" value="MoCF_biosynth"/>
    <property type="match status" value="1"/>
</dbReference>
<dbReference type="GO" id="GO:0003676">
    <property type="term" value="F:nucleic acid binding"/>
    <property type="evidence" value="ECO:0007669"/>
    <property type="project" value="InterPro"/>
</dbReference>
<evidence type="ECO:0000313" key="5">
    <source>
        <dbReference type="Proteomes" id="UP000035681"/>
    </source>
</evidence>
<dbReference type="Pfam" id="PF00270">
    <property type="entry name" value="DEAD"/>
    <property type="match status" value="1"/>
</dbReference>
<dbReference type="GO" id="GO:0006777">
    <property type="term" value="P:Mo-molybdopterin cofactor biosynthetic process"/>
    <property type="evidence" value="ECO:0007669"/>
    <property type="project" value="UniProtKB-KW"/>
</dbReference>
<evidence type="ECO:0000256" key="2">
    <source>
        <dbReference type="ARBA" id="ARBA00007589"/>
    </source>
</evidence>